<evidence type="ECO:0000313" key="4">
    <source>
        <dbReference type="Proteomes" id="UP000053831"/>
    </source>
</evidence>
<evidence type="ECO:0000256" key="2">
    <source>
        <dbReference type="SAM" id="MobiDB-lite"/>
    </source>
</evidence>
<feature type="compositionally biased region" description="Low complexity" evidence="2">
    <location>
        <begin position="278"/>
        <end position="292"/>
    </location>
</feature>
<dbReference type="OrthoDB" id="4507572at2759"/>
<feature type="region of interest" description="Disordered" evidence="2">
    <location>
        <begin position="32"/>
        <end position="94"/>
    </location>
</feature>
<feature type="region of interest" description="Disordered" evidence="2">
    <location>
        <begin position="111"/>
        <end position="329"/>
    </location>
</feature>
<feature type="compositionally biased region" description="Acidic residues" evidence="2">
    <location>
        <begin position="306"/>
        <end position="329"/>
    </location>
</feature>
<feature type="compositionally biased region" description="Basic and acidic residues" evidence="2">
    <location>
        <begin position="75"/>
        <end position="87"/>
    </location>
</feature>
<accession>A0A0M8MRD4</accession>
<feature type="compositionally biased region" description="Polar residues" evidence="2">
    <location>
        <begin position="113"/>
        <end position="122"/>
    </location>
</feature>
<feature type="coiled-coil region" evidence="1">
    <location>
        <begin position="437"/>
        <end position="464"/>
    </location>
</feature>
<dbReference type="PANTHER" id="PTHR42023">
    <property type="entry name" value="BHLH DOMAIN-CONTAINING PROTEIN"/>
    <property type="match status" value="1"/>
</dbReference>
<sequence length="498" mass="54503">MASMRIPIYEQVSPVEDDGDLLSPVYCMTGQAQQNARQGDAKPGAFKFPSADGYSAEASAPRSPQMQFASLKAFKSAERPAVPEDHSSLAAAAATDPHTRLLNLGEPRLSQHRVASSEQALRQQHELPYVPPLAIPQKSSRRASPAATPTMGTGPSLGSPLSPVDFPVDRDALSSTKLRRPATLATPPSNPARLSEALDDATGLDILQHAYPTPPSTEPNFRVDYRAQPAPEALSSPNAARAIRRKPAPIARRAVSGESSQPQGLSAPESTARRASTPAWAANAVPEPAALAQPSDEPEPAQQEHDVEDDEANQDEADNNYNDDDDDDEELARELEHKATFNRPFSTVGPPRPRPKTLAGIRSHIRAKGSLDIGLRPASILFIDKPLPLAPPELVSLEDRIAHLHAVLSGLALRRLNVARSIKQMTELMPVDNLLRKGDILERRESEKRKLEGLRDELAEVQRLQHDLGLKLHRAYKRQERESMFEPTTLWVRRRDVG</sequence>
<keyword evidence="4" id="KW-1185">Reference proteome</keyword>
<keyword evidence="1" id="KW-0175">Coiled coil</keyword>
<name>A0A0M8MRD4_ESCWE</name>
<evidence type="ECO:0000256" key="1">
    <source>
        <dbReference type="SAM" id="Coils"/>
    </source>
</evidence>
<dbReference type="Proteomes" id="UP000053831">
    <property type="component" value="Unassembled WGS sequence"/>
</dbReference>
<organism evidence="3 4">
    <name type="scientific">Escovopsis weberi</name>
    <dbReference type="NCBI Taxonomy" id="150374"/>
    <lineage>
        <taxon>Eukaryota</taxon>
        <taxon>Fungi</taxon>
        <taxon>Dikarya</taxon>
        <taxon>Ascomycota</taxon>
        <taxon>Pezizomycotina</taxon>
        <taxon>Sordariomycetes</taxon>
        <taxon>Hypocreomycetidae</taxon>
        <taxon>Hypocreales</taxon>
        <taxon>Hypocreaceae</taxon>
        <taxon>Escovopsis</taxon>
    </lineage>
</organism>
<comment type="caution">
    <text evidence="3">The sequence shown here is derived from an EMBL/GenBank/DDBJ whole genome shotgun (WGS) entry which is preliminary data.</text>
</comment>
<protein>
    <submittedName>
        <fullName evidence="3">Uncharacterized protein</fullName>
    </submittedName>
</protein>
<dbReference type="EMBL" id="LGSR01000029">
    <property type="protein sequence ID" value="KOS16838.1"/>
    <property type="molecule type" value="Genomic_DNA"/>
</dbReference>
<evidence type="ECO:0000313" key="3">
    <source>
        <dbReference type="EMBL" id="KOS16838.1"/>
    </source>
</evidence>
<dbReference type="PANTHER" id="PTHR42023:SF1">
    <property type="entry name" value="BHLH DOMAIN-CONTAINING PROTEIN"/>
    <property type="match status" value="1"/>
</dbReference>
<feature type="region of interest" description="Disordered" evidence="2">
    <location>
        <begin position="337"/>
        <end position="356"/>
    </location>
</feature>
<proteinExistence type="predicted"/>
<reference evidence="3 4" key="1">
    <citation type="submission" date="2015-07" db="EMBL/GenBank/DDBJ databases">
        <title>The genome of the fungus Escovopsis weberi, a specialized disease agent of ant agriculture.</title>
        <authorList>
            <person name="de Man T.J."/>
            <person name="Stajich J.E."/>
            <person name="Kubicek C.P."/>
            <person name="Chenthamara K."/>
            <person name="Atanasova L."/>
            <person name="Druzhinina I.S."/>
            <person name="Birnbaum S."/>
            <person name="Barribeau S.M."/>
            <person name="Teiling C."/>
            <person name="Suen G."/>
            <person name="Currie C."/>
            <person name="Gerardo N.M."/>
        </authorList>
    </citation>
    <scope>NUCLEOTIDE SEQUENCE [LARGE SCALE GENOMIC DNA]</scope>
</reference>
<dbReference type="AlphaFoldDB" id="A0A0M8MRD4"/>
<gene>
    <name evidence="3" type="ORF">ESCO_004734</name>
</gene>